<feature type="chain" id="PRO_5035898168" evidence="1">
    <location>
        <begin position="20"/>
        <end position="57"/>
    </location>
</feature>
<dbReference type="AlphaFoldDB" id="A0A8T0J4R4"/>
<keyword evidence="3" id="KW-1185">Reference proteome</keyword>
<feature type="signal peptide" evidence="1">
    <location>
        <begin position="1"/>
        <end position="19"/>
    </location>
</feature>
<proteinExistence type="predicted"/>
<reference evidence="2" key="1">
    <citation type="submission" date="2020-06" db="EMBL/GenBank/DDBJ databases">
        <title>WGS assembly of Ceratodon purpureus strain R40.</title>
        <authorList>
            <person name="Carey S.B."/>
            <person name="Jenkins J."/>
            <person name="Shu S."/>
            <person name="Lovell J.T."/>
            <person name="Sreedasyam A."/>
            <person name="Maumus F."/>
            <person name="Tiley G.P."/>
            <person name="Fernandez-Pozo N."/>
            <person name="Barry K."/>
            <person name="Chen C."/>
            <person name="Wang M."/>
            <person name="Lipzen A."/>
            <person name="Daum C."/>
            <person name="Saski C.A."/>
            <person name="Payton A.C."/>
            <person name="Mcbreen J.C."/>
            <person name="Conrad R.E."/>
            <person name="Kollar L.M."/>
            <person name="Olsson S."/>
            <person name="Huttunen S."/>
            <person name="Landis J.B."/>
            <person name="Wickett N.J."/>
            <person name="Johnson M.G."/>
            <person name="Rensing S.A."/>
            <person name="Grimwood J."/>
            <person name="Schmutz J."/>
            <person name="Mcdaniel S.F."/>
        </authorList>
    </citation>
    <scope>NUCLEOTIDE SEQUENCE</scope>
    <source>
        <strain evidence="2">R40</strain>
    </source>
</reference>
<sequence length="57" mass="6360">MRKLPGPLVILMFLLEGLALNPLSWRSSLLSCAELNSEIYGIEVCYSDANTAWKSML</sequence>
<name>A0A8T0J4R4_CERPU</name>
<organism evidence="2 3">
    <name type="scientific">Ceratodon purpureus</name>
    <name type="common">Fire moss</name>
    <name type="synonym">Dicranum purpureum</name>
    <dbReference type="NCBI Taxonomy" id="3225"/>
    <lineage>
        <taxon>Eukaryota</taxon>
        <taxon>Viridiplantae</taxon>
        <taxon>Streptophyta</taxon>
        <taxon>Embryophyta</taxon>
        <taxon>Bryophyta</taxon>
        <taxon>Bryophytina</taxon>
        <taxon>Bryopsida</taxon>
        <taxon>Dicranidae</taxon>
        <taxon>Pseudoditrichales</taxon>
        <taxon>Ditrichaceae</taxon>
        <taxon>Ceratodon</taxon>
    </lineage>
</organism>
<protein>
    <submittedName>
        <fullName evidence="2">Uncharacterized protein</fullName>
    </submittedName>
</protein>
<evidence type="ECO:0000256" key="1">
    <source>
        <dbReference type="SAM" id="SignalP"/>
    </source>
</evidence>
<comment type="caution">
    <text evidence="2">The sequence shown here is derived from an EMBL/GenBank/DDBJ whole genome shotgun (WGS) entry which is preliminary data.</text>
</comment>
<accession>A0A8T0J4R4</accession>
<gene>
    <name evidence="2" type="ORF">KC19_1G049900</name>
</gene>
<keyword evidence="1" id="KW-0732">Signal</keyword>
<evidence type="ECO:0000313" key="3">
    <source>
        <dbReference type="Proteomes" id="UP000822688"/>
    </source>
</evidence>
<dbReference type="EMBL" id="CM026421">
    <property type="protein sequence ID" value="KAG0589811.1"/>
    <property type="molecule type" value="Genomic_DNA"/>
</dbReference>
<dbReference type="Proteomes" id="UP000822688">
    <property type="component" value="Chromosome 1"/>
</dbReference>
<evidence type="ECO:0000313" key="2">
    <source>
        <dbReference type="EMBL" id="KAG0589811.1"/>
    </source>
</evidence>